<name>A0ABD3ATC3_9GENT</name>
<organism evidence="1 2">
    <name type="scientific">Cinchona calisaya</name>
    <dbReference type="NCBI Taxonomy" id="153742"/>
    <lineage>
        <taxon>Eukaryota</taxon>
        <taxon>Viridiplantae</taxon>
        <taxon>Streptophyta</taxon>
        <taxon>Embryophyta</taxon>
        <taxon>Tracheophyta</taxon>
        <taxon>Spermatophyta</taxon>
        <taxon>Magnoliopsida</taxon>
        <taxon>eudicotyledons</taxon>
        <taxon>Gunneridae</taxon>
        <taxon>Pentapetalae</taxon>
        <taxon>asterids</taxon>
        <taxon>lamiids</taxon>
        <taxon>Gentianales</taxon>
        <taxon>Rubiaceae</taxon>
        <taxon>Cinchonoideae</taxon>
        <taxon>Cinchoneae</taxon>
        <taxon>Cinchona</taxon>
    </lineage>
</organism>
<gene>
    <name evidence="1" type="ORF">ACH5RR_002879</name>
</gene>
<protein>
    <submittedName>
        <fullName evidence="1">Uncharacterized protein</fullName>
    </submittedName>
</protein>
<evidence type="ECO:0000313" key="2">
    <source>
        <dbReference type="Proteomes" id="UP001630127"/>
    </source>
</evidence>
<accession>A0ABD3ATC3</accession>
<dbReference type="EMBL" id="JBJUIK010000002">
    <property type="protein sequence ID" value="KAL3534418.1"/>
    <property type="molecule type" value="Genomic_DNA"/>
</dbReference>
<reference evidence="1 2" key="1">
    <citation type="submission" date="2024-11" db="EMBL/GenBank/DDBJ databases">
        <title>A near-complete genome assembly of Cinchona calisaya.</title>
        <authorList>
            <person name="Lian D.C."/>
            <person name="Zhao X.W."/>
            <person name="Wei L."/>
        </authorList>
    </citation>
    <scope>NUCLEOTIDE SEQUENCE [LARGE SCALE GENOMIC DNA]</scope>
    <source>
        <tissue evidence="1">Nenye</tissue>
    </source>
</reference>
<keyword evidence="2" id="KW-1185">Reference proteome</keyword>
<dbReference type="Proteomes" id="UP001630127">
    <property type="component" value="Unassembled WGS sequence"/>
</dbReference>
<dbReference type="AlphaFoldDB" id="A0ABD3ATC3"/>
<evidence type="ECO:0000313" key="1">
    <source>
        <dbReference type="EMBL" id="KAL3534418.1"/>
    </source>
</evidence>
<proteinExistence type="predicted"/>
<sequence length="154" mass="17705">MLRSDNRQCSTMLAPETMDATSSILEKFVSNWSISIYDHACSKNNAIDFLIHEFLPKNMFRTHKGSFAKIVNQTALGIITYGLNFRDFLTHHLAILKFEMDQIKEKADQAVKSFKEKLKKENVTAFVDLKRQLKKQTMRCSNLKAHHAAELGKL</sequence>
<comment type="caution">
    <text evidence="1">The sequence shown here is derived from an EMBL/GenBank/DDBJ whole genome shotgun (WGS) entry which is preliminary data.</text>
</comment>